<gene>
    <name evidence="1" type="ORF">AFE02nite_23930</name>
</gene>
<organism evidence="1 2">
    <name type="scientific">Actinotalea fermentans</name>
    <dbReference type="NCBI Taxonomy" id="43671"/>
    <lineage>
        <taxon>Bacteria</taxon>
        <taxon>Bacillati</taxon>
        <taxon>Actinomycetota</taxon>
        <taxon>Actinomycetes</taxon>
        <taxon>Micrococcales</taxon>
        <taxon>Cellulomonadaceae</taxon>
        <taxon>Actinotalea</taxon>
    </lineage>
</organism>
<accession>A0A511YZQ1</accession>
<protein>
    <submittedName>
        <fullName evidence="1">Uncharacterized protein</fullName>
    </submittedName>
</protein>
<evidence type="ECO:0000313" key="1">
    <source>
        <dbReference type="EMBL" id="GEN80659.1"/>
    </source>
</evidence>
<proteinExistence type="predicted"/>
<dbReference type="Proteomes" id="UP000321484">
    <property type="component" value="Unassembled WGS sequence"/>
</dbReference>
<dbReference type="EMBL" id="BJYK01000009">
    <property type="protein sequence ID" value="GEN80659.1"/>
    <property type="molecule type" value="Genomic_DNA"/>
</dbReference>
<sequence>MITITRGGYAATTAARCAAHVTALNAAQLQGTGLPIVGATSTDSFGPVWRLRGKRATAEHDSAPPV</sequence>
<keyword evidence="2" id="KW-1185">Reference proteome</keyword>
<dbReference type="AlphaFoldDB" id="A0A511YZQ1"/>
<evidence type="ECO:0000313" key="2">
    <source>
        <dbReference type="Proteomes" id="UP000321484"/>
    </source>
</evidence>
<name>A0A511YZQ1_9CELL</name>
<reference evidence="1 2" key="1">
    <citation type="submission" date="2019-07" db="EMBL/GenBank/DDBJ databases">
        <title>Whole genome shotgun sequence of Actinotalea fermentans NBRC 105374.</title>
        <authorList>
            <person name="Hosoyama A."/>
            <person name="Uohara A."/>
            <person name="Ohji S."/>
            <person name="Ichikawa N."/>
        </authorList>
    </citation>
    <scope>NUCLEOTIDE SEQUENCE [LARGE SCALE GENOMIC DNA]</scope>
    <source>
        <strain evidence="1 2">NBRC 105374</strain>
    </source>
</reference>
<comment type="caution">
    <text evidence="1">The sequence shown here is derived from an EMBL/GenBank/DDBJ whole genome shotgun (WGS) entry which is preliminary data.</text>
</comment>